<dbReference type="EMBL" id="JAQNDO010000001">
    <property type="protein sequence ID" value="MDC0742159.1"/>
    <property type="molecule type" value="Genomic_DNA"/>
</dbReference>
<evidence type="ECO:0000313" key="7">
    <source>
        <dbReference type="Proteomes" id="UP001221411"/>
    </source>
</evidence>
<sequence length="196" mass="21281">MTAGTAATDTRSRLLDAALRLFSEHGVEGTSLQMIADELGVTKAAVYYHFKTKDEITEAVAAPALQELDQIIEEARTKRSRSAQVDHALTGFVELIVRQRPLLGLYNSDPGMQRVVNRTFQAPRGADLKTRMKTVLAGEAPSLSDAIMVHVVFTGLTMAGGAPQYADIDDDTLREHLLDAGRRLLGRPRKRPGGAG</sequence>
<dbReference type="PANTHER" id="PTHR30055:SF234">
    <property type="entry name" value="HTH-TYPE TRANSCRIPTIONAL REGULATOR BETI"/>
    <property type="match status" value="1"/>
</dbReference>
<dbReference type="PRINTS" id="PR00455">
    <property type="entry name" value="HTHTETR"/>
</dbReference>
<dbReference type="Pfam" id="PF00440">
    <property type="entry name" value="TetR_N"/>
    <property type="match status" value="1"/>
</dbReference>
<dbReference type="Gene3D" id="1.10.357.10">
    <property type="entry name" value="Tetracycline Repressor, domain 2"/>
    <property type="match status" value="1"/>
</dbReference>
<proteinExistence type="predicted"/>
<dbReference type="SUPFAM" id="SSF46689">
    <property type="entry name" value="Homeodomain-like"/>
    <property type="match status" value="1"/>
</dbReference>
<evidence type="ECO:0000259" key="5">
    <source>
        <dbReference type="PROSITE" id="PS50977"/>
    </source>
</evidence>
<gene>
    <name evidence="6" type="ORF">POL67_12430</name>
</gene>
<protein>
    <submittedName>
        <fullName evidence="6">TetR family transcriptional regulator</fullName>
    </submittedName>
</protein>
<dbReference type="PROSITE" id="PS01081">
    <property type="entry name" value="HTH_TETR_1"/>
    <property type="match status" value="1"/>
</dbReference>
<feature type="DNA-binding region" description="H-T-H motif" evidence="4">
    <location>
        <begin position="31"/>
        <end position="50"/>
    </location>
</feature>
<dbReference type="InterPro" id="IPR009057">
    <property type="entry name" value="Homeodomain-like_sf"/>
</dbReference>
<keyword evidence="1" id="KW-0805">Transcription regulation</keyword>
<name>A0ABT5EK46_9BACT</name>
<dbReference type="RefSeq" id="WP_271917496.1">
    <property type="nucleotide sequence ID" value="NZ_JAQNDO010000001.1"/>
</dbReference>
<dbReference type="PROSITE" id="PS50977">
    <property type="entry name" value="HTH_TETR_2"/>
    <property type="match status" value="1"/>
</dbReference>
<comment type="caution">
    <text evidence="6">The sequence shown here is derived from an EMBL/GenBank/DDBJ whole genome shotgun (WGS) entry which is preliminary data.</text>
</comment>
<feature type="domain" description="HTH tetR-type" evidence="5">
    <location>
        <begin position="8"/>
        <end position="68"/>
    </location>
</feature>
<keyword evidence="2 4" id="KW-0238">DNA-binding</keyword>
<dbReference type="InterPro" id="IPR001647">
    <property type="entry name" value="HTH_TetR"/>
</dbReference>
<evidence type="ECO:0000313" key="6">
    <source>
        <dbReference type="EMBL" id="MDC0742159.1"/>
    </source>
</evidence>
<evidence type="ECO:0000256" key="2">
    <source>
        <dbReference type="ARBA" id="ARBA00023125"/>
    </source>
</evidence>
<evidence type="ECO:0000256" key="3">
    <source>
        <dbReference type="ARBA" id="ARBA00023163"/>
    </source>
</evidence>
<organism evidence="6 7">
    <name type="scientific">Polyangium mundeleinium</name>
    <dbReference type="NCBI Taxonomy" id="2995306"/>
    <lineage>
        <taxon>Bacteria</taxon>
        <taxon>Pseudomonadati</taxon>
        <taxon>Myxococcota</taxon>
        <taxon>Polyangia</taxon>
        <taxon>Polyangiales</taxon>
        <taxon>Polyangiaceae</taxon>
        <taxon>Polyangium</taxon>
    </lineage>
</organism>
<keyword evidence="3" id="KW-0804">Transcription</keyword>
<reference evidence="6 7" key="1">
    <citation type="submission" date="2022-11" db="EMBL/GenBank/DDBJ databases">
        <title>Minimal conservation of predation-associated metabolite biosynthetic gene clusters underscores biosynthetic potential of Myxococcota including descriptions for ten novel species: Archangium lansinium sp. nov., Myxococcus landrumus sp. nov., Nannocystis bai.</title>
        <authorList>
            <person name="Ahearne A."/>
            <person name="Stevens C."/>
            <person name="Dowd S."/>
        </authorList>
    </citation>
    <scope>NUCLEOTIDE SEQUENCE [LARGE SCALE GENOMIC DNA]</scope>
    <source>
        <strain evidence="6 7">RJM3</strain>
    </source>
</reference>
<dbReference type="InterPro" id="IPR050109">
    <property type="entry name" value="HTH-type_TetR-like_transc_reg"/>
</dbReference>
<evidence type="ECO:0000256" key="4">
    <source>
        <dbReference type="PROSITE-ProRule" id="PRU00335"/>
    </source>
</evidence>
<keyword evidence="7" id="KW-1185">Reference proteome</keyword>
<dbReference type="InterPro" id="IPR023772">
    <property type="entry name" value="DNA-bd_HTH_TetR-type_CS"/>
</dbReference>
<accession>A0ABT5EK46</accession>
<evidence type="ECO:0000256" key="1">
    <source>
        <dbReference type="ARBA" id="ARBA00023015"/>
    </source>
</evidence>
<dbReference type="Proteomes" id="UP001221411">
    <property type="component" value="Unassembled WGS sequence"/>
</dbReference>
<dbReference type="PANTHER" id="PTHR30055">
    <property type="entry name" value="HTH-TYPE TRANSCRIPTIONAL REGULATOR RUTR"/>
    <property type="match status" value="1"/>
</dbReference>